<dbReference type="EMBL" id="BNCJ01000017">
    <property type="protein sequence ID" value="GHF65871.1"/>
    <property type="molecule type" value="Genomic_DNA"/>
</dbReference>
<reference evidence="3" key="1">
    <citation type="journal article" date="2014" name="Int. J. Syst. Evol. Microbiol.">
        <title>Complete genome sequence of Corynebacterium casei LMG S-19264T (=DSM 44701T), isolated from a smear-ripened cheese.</title>
        <authorList>
            <consortium name="US DOE Joint Genome Institute (JGI-PGF)"/>
            <person name="Walter F."/>
            <person name="Albersmeier A."/>
            <person name="Kalinowski J."/>
            <person name="Ruckert C."/>
        </authorList>
    </citation>
    <scope>NUCLEOTIDE SEQUENCE</scope>
    <source>
        <strain evidence="3">KCTC 42650</strain>
    </source>
</reference>
<feature type="transmembrane region" description="Helical" evidence="2">
    <location>
        <begin position="119"/>
        <end position="139"/>
    </location>
</feature>
<name>A0A8J3MA14_9RHOB</name>
<evidence type="ECO:0000256" key="2">
    <source>
        <dbReference type="SAM" id="Phobius"/>
    </source>
</evidence>
<keyword evidence="2" id="KW-0472">Membrane</keyword>
<dbReference type="Pfam" id="PF10112">
    <property type="entry name" value="Halogen_Hydrol"/>
    <property type="match status" value="1"/>
</dbReference>
<keyword evidence="4" id="KW-1185">Reference proteome</keyword>
<gene>
    <name evidence="3" type="ORF">GCM10017056_41310</name>
</gene>
<comment type="caution">
    <text evidence="3">The sequence shown here is derived from an EMBL/GenBank/DDBJ whole genome shotgun (WGS) entry which is preliminary data.</text>
</comment>
<keyword evidence="2" id="KW-1133">Transmembrane helix</keyword>
<feature type="region of interest" description="Disordered" evidence="1">
    <location>
        <begin position="1"/>
        <end position="21"/>
    </location>
</feature>
<keyword evidence="2" id="KW-0812">Transmembrane</keyword>
<dbReference type="Proteomes" id="UP000626220">
    <property type="component" value="Unassembled WGS sequence"/>
</dbReference>
<reference evidence="3" key="2">
    <citation type="submission" date="2020-09" db="EMBL/GenBank/DDBJ databases">
        <authorList>
            <person name="Sun Q."/>
            <person name="Kim S."/>
        </authorList>
    </citation>
    <scope>NUCLEOTIDE SEQUENCE</scope>
    <source>
        <strain evidence="3">KCTC 42650</strain>
    </source>
</reference>
<evidence type="ECO:0000313" key="4">
    <source>
        <dbReference type="Proteomes" id="UP000626220"/>
    </source>
</evidence>
<dbReference type="InterPro" id="IPR018770">
    <property type="entry name" value="ChloroindolylP_hydrolase"/>
</dbReference>
<evidence type="ECO:0008006" key="5">
    <source>
        <dbReference type="Google" id="ProtNLM"/>
    </source>
</evidence>
<organism evidence="3 4">
    <name type="scientific">Seohaeicola zhoushanensis</name>
    <dbReference type="NCBI Taxonomy" id="1569283"/>
    <lineage>
        <taxon>Bacteria</taxon>
        <taxon>Pseudomonadati</taxon>
        <taxon>Pseudomonadota</taxon>
        <taxon>Alphaproteobacteria</taxon>
        <taxon>Rhodobacterales</taxon>
        <taxon>Roseobacteraceae</taxon>
        <taxon>Seohaeicola</taxon>
    </lineage>
</organism>
<dbReference type="RefSeq" id="WP_189682022.1">
    <property type="nucleotide sequence ID" value="NZ_BNCJ01000017.1"/>
</dbReference>
<accession>A0A8J3MA14</accession>
<sequence>MAQRFGGKHSPGGPAGPAAESYHGARVEPAGLRANLMFLPPVILAALSFGGGASGLVLGLGGAAVLVLGAWLLRNGLRAEAEFNARKVARRPAMPRKLAAAALSGIGIAIAAYANEPGLVAPVLFGLVAAALHVAAFGIDPMKDKGMEGIDTFQQDRVARAVTEAEAYLKAMTDAILRAGDRKIEARVARFQTAARELFRRVEEDPRDLTGARKYLTVYLMGARDATVKFADIYARTPDPQARADFEALLDDLEQNFAAQKTKMLLDDKTDLDVEIEVLRDRLQREGVARR</sequence>
<protein>
    <recommendedName>
        <fullName evidence="5">5-bromo-4-chloroindolyl phosphate hydrolysis protein</fullName>
    </recommendedName>
</protein>
<dbReference type="AlphaFoldDB" id="A0A8J3MA14"/>
<feature type="transmembrane region" description="Helical" evidence="2">
    <location>
        <begin position="94"/>
        <end position="113"/>
    </location>
</feature>
<proteinExistence type="predicted"/>
<evidence type="ECO:0000256" key="1">
    <source>
        <dbReference type="SAM" id="MobiDB-lite"/>
    </source>
</evidence>
<evidence type="ECO:0000313" key="3">
    <source>
        <dbReference type="EMBL" id="GHF65871.1"/>
    </source>
</evidence>
<feature type="transmembrane region" description="Helical" evidence="2">
    <location>
        <begin position="42"/>
        <end position="73"/>
    </location>
</feature>